<sequence length="285" mass="28679">MAGHRSPGGRRVTGDPAPHRVPTRHAARRATAPGRGAPRRTVASTTAAVGAAFGVLSTGAFAAVTSTGAGSAIADAAETSTAATQLAANSEALQVDPADVAITGAHLSPVAYSVAGVDGPDLAEAAADAAPDAELASLDKAGRIADRIAEQQAKEAAAAAARTELDALIARGGLDGWIAQALEICDLPQDLAPGVKKVIMAESGGNPRAINLWDSNARAGRPSQGLMQVIPTTFRAYVHPSLAGRAITDPVANITAGVRYMIANYGVDTLEAGGRSNSAGDYVGY</sequence>
<dbReference type="InterPro" id="IPR023346">
    <property type="entry name" value="Lysozyme-like_dom_sf"/>
</dbReference>
<comment type="caution">
    <text evidence="3">The sequence shown here is derived from an EMBL/GenBank/DDBJ whole genome shotgun (WGS) entry which is preliminary data.</text>
</comment>
<dbReference type="Proteomes" id="UP001500325">
    <property type="component" value="Unassembled WGS sequence"/>
</dbReference>
<organism evidence="3 4">
    <name type="scientific">Pseudonocardia yuanmonensis</name>
    <dbReference type="NCBI Taxonomy" id="1095914"/>
    <lineage>
        <taxon>Bacteria</taxon>
        <taxon>Bacillati</taxon>
        <taxon>Actinomycetota</taxon>
        <taxon>Actinomycetes</taxon>
        <taxon>Pseudonocardiales</taxon>
        <taxon>Pseudonocardiaceae</taxon>
        <taxon>Pseudonocardia</taxon>
    </lineage>
</organism>
<reference evidence="4" key="1">
    <citation type="journal article" date="2019" name="Int. J. Syst. Evol. Microbiol.">
        <title>The Global Catalogue of Microorganisms (GCM) 10K type strain sequencing project: providing services to taxonomists for standard genome sequencing and annotation.</title>
        <authorList>
            <consortium name="The Broad Institute Genomics Platform"/>
            <consortium name="The Broad Institute Genome Sequencing Center for Infectious Disease"/>
            <person name="Wu L."/>
            <person name="Ma J."/>
        </authorList>
    </citation>
    <scope>NUCLEOTIDE SEQUENCE [LARGE SCALE GENOMIC DNA]</scope>
    <source>
        <strain evidence="4">JCM 18055</strain>
    </source>
</reference>
<evidence type="ECO:0000313" key="3">
    <source>
        <dbReference type="EMBL" id="GAA4689521.1"/>
    </source>
</evidence>
<dbReference type="RefSeq" id="WP_345380833.1">
    <property type="nucleotide sequence ID" value="NZ_BAABIC010000008.1"/>
</dbReference>
<dbReference type="InterPro" id="IPR008258">
    <property type="entry name" value="Transglycosylase_SLT_dom_1"/>
</dbReference>
<feature type="domain" description="Transglycosylase SLT" evidence="2">
    <location>
        <begin position="194"/>
        <end position="265"/>
    </location>
</feature>
<evidence type="ECO:0000259" key="2">
    <source>
        <dbReference type="Pfam" id="PF01464"/>
    </source>
</evidence>
<evidence type="ECO:0000256" key="1">
    <source>
        <dbReference type="SAM" id="MobiDB-lite"/>
    </source>
</evidence>
<protein>
    <recommendedName>
        <fullName evidence="2">Transglycosylase SLT domain-containing protein</fullName>
    </recommendedName>
</protein>
<dbReference type="EMBL" id="BAABIC010000008">
    <property type="protein sequence ID" value="GAA4689521.1"/>
    <property type="molecule type" value="Genomic_DNA"/>
</dbReference>
<dbReference type="SUPFAM" id="SSF53955">
    <property type="entry name" value="Lysozyme-like"/>
    <property type="match status" value="1"/>
</dbReference>
<dbReference type="Gene3D" id="1.10.530.10">
    <property type="match status" value="1"/>
</dbReference>
<dbReference type="Pfam" id="PF01464">
    <property type="entry name" value="SLT"/>
    <property type="match status" value="1"/>
</dbReference>
<feature type="region of interest" description="Disordered" evidence="1">
    <location>
        <begin position="1"/>
        <end position="41"/>
    </location>
</feature>
<evidence type="ECO:0000313" key="4">
    <source>
        <dbReference type="Proteomes" id="UP001500325"/>
    </source>
</evidence>
<keyword evidence="4" id="KW-1185">Reference proteome</keyword>
<accession>A0ABP8WJC4</accession>
<feature type="compositionally biased region" description="Low complexity" evidence="1">
    <location>
        <begin position="29"/>
        <end position="41"/>
    </location>
</feature>
<name>A0ABP8WJC4_9PSEU</name>
<proteinExistence type="predicted"/>
<gene>
    <name evidence="3" type="ORF">GCM10023215_27250</name>
</gene>